<evidence type="ECO:0000313" key="2">
    <source>
        <dbReference type="Proteomes" id="UP001324287"/>
    </source>
</evidence>
<dbReference type="RefSeq" id="WP_324277600.1">
    <property type="nucleotide sequence ID" value="NZ_CP141261.1"/>
</dbReference>
<reference evidence="1 2" key="1">
    <citation type="submission" date="2023-12" db="EMBL/GenBank/DDBJ databases">
        <title>Blastococcus brunescens sp. nov., an actonobacterium isolated from sandstone collected in sahara desert.</title>
        <authorList>
            <person name="Gtari M."/>
            <person name="Ghodhbane F."/>
        </authorList>
    </citation>
    <scope>NUCLEOTIDE SEQUENCE [LARGE SCALE GENOMIC DNA]</scope>
    <source>
        <strain evidence="1 2">BMG 8361</strain>
    </source>
</reference>
<organism evidence="1 2">
    <name type="scientific">Blastococcus brunescens</name>
    <dbReference type="NCBI Taxonomy" id="1564165"/>
    <lineage>
        <taxon>Bacteria</taxon>
        <taxon>Bacillati</taxon>
        <taxon>Actinomycetota</taxon>
        <taxon>Actinomycetes</taxon>
        <taxon>Geodermatophilales</taxon>
        <taxon>Geodermatophilaceae</taxon>
        <taxon>Blastococcus</taxon>
    </lineage>
</organism>
<dbReference type="EMBL" id="CP141261">
    <property type="protein sequence ID" value="WRL66285.1"/>
    <property type="molecule type" value="Genomic_DNA"/>
</dbReference>
<sequence>MDDDSSTGWIAGGACAMAAALALGACAGGTQTVCPAIGWSNAVIVTLADDWPPVEGGALTVDCSPMCGWAVVQDEPLAERDAVAVPLDGRTAVLQLDMSAPDFVSIRVLGPDGDELADVDTDLAWRRVGGSEQCGGPLEATVVVPAP</sequence>
<keyword evidence="2" id="KW-1185">Reference proteome</keyword>
<protein>
    <submittedName>
        <fullName evidence="1">Uncharacterized protein</fullName>
    </submittedName>
</protein>
<evidence type="ECO:0000313" key="1">
    <source>
        <dbReference type="EMBL" id="WRL66285.1"/>
    </source>
</evidence>
<accession>A0ABZ1B647</accession>
<name>A0ABZ1B647_9ACTN</name>
<proteinExistence type="predicted"/>
<dbReference type="Proteomes" id="UP001324287">
    <property type="component" value="Chromosome"/>
</dbReference>
<gene>
    <name evidence="1" type="ORF">U6N30_13015</name>
</gene>